<evidence type="ECO:0000256" key="1">
    <source>
        <dbReference type="ARBA" id="ARBA00001913"/>
    </source>
</evidence>
<dbReference type="InterPro" id="IPR012341">
    <property type="entry name" value="6hp_glycosidase-like_sf"/>
</dbReference>
<feature type="active site" evidence="11">
    <location>
        <position position="447"/>
    </location>
</feature>
<keyword evidence="8 13" id="KW-0326">Glycosidase</keyword>
<keyword evidence="14" id="KW-1133">Transmembrane helix</keyword>
<dbReference type="AlphaFoldDB" id="A0A9P4Q7V2"/>
<evidence type="ECO:0000256" key="11">
    <source>
        <dbReference type="PIRSR" id="PIRSR601382-1"/>
    </source>
</evidence>
<feature type="active site" evidence="11">
    <location>
        <position position="305"/>
    </location>
</feature>
<evidence type="ECO:0000256" key="7">
    <source>
        <dbReference type="ARBA" id="ARBA00023180"/>
    </source>
</evidence>
<dbReference type="GO" id="GO:0004571">
    <property type="term" value="F:mannosyl-oligosaccharide 1,2-alpha-mannosidase activity"/>
    <property type="evidence" value="ECO:0007669"/>
    <property type="project" value="UniProtKB-EC"/>
</dbReference>
<dbReference type="SUPFAM" id="SSF48225">
    <property type="entry name" value="Seven-hairpin glycosidases"/>
    <property type="match status" value="1"/>
</dbReference>
<dbReference type="GO" id="GO:0036503">
    <property type="term" value="P:ERAD pathway"/>
    <property type="evidence" value="ECO:0007669"/>
    <property type="project" value="UniProtKB-ARBA"/>
</dbReference>
<dbReference type="GO" id="GO:0005509">
    <property type="term" value="F:calcium ion binding"/>
    <property type="evidence" value="ECO:0007669"/>
    <property type="project" value="InterPro"/>
</dbReference>
<dbReference type="Pfam" id="PF01532">
    <property type="entry name" value="Glyco_hydro_47"/>
    <property type="match status" value="1"/>
</dbReference>
<keyword evidence="12" id="KW-0479">Metal-binding</keyword>
<comment type="catalytic activity">
    <reaction evidence="10">
        <text>N(4)-(alpha-D-Man-(1-&gt;2)-alpha-D-Man-(1-&gt;2)-alpha-D-Man-(1-&gt;3)-[alpha-D-Man-(1-&gt;2)-alpha-D-Man-(1-&gt;3)-[alpha-D-Man-(1-&gt;2)-alpha-D-Man-(1-&gt;6)]-alpha-D-Man-(1-&gt;6)]-beta-D-Man-(1-&gt;4)-beta-D-GlcNAc-(1-&gt;4)-beta-D-GlcNAc)-L-asparaginyl-[protein] (N-glucan mannose isomer 9A1,2,3B1,2,3) + 4 H2O = N(4)-(alpha-D-Man-(1-&gt;3)-[alpha-D-Man-(1-&gt;3)-[alpha-D-Man-(1-&gt;6)]-alpha-D-Man-(1-&gt;6)]-beta-D-Man-(1-&gt;4)-beta-D-GlcNAc-(1-&gt;4)-beta-D-GlcNAc)-L-asparaginyl-[protein] (N-glucan mannose isomer 5A1,2) + 4 beta-D-mannose</text>
        <dbReference type="Rhea" id="RHEA:56008"/>
        <dbReference type="Rhea" id="RHEA-COMP:14356"/>
        <dbReference type="Rhea" id="RHEA-COMP:14367"/>
        <dbReference type="ChEBI" id="CHEBI:15377"/>
        <dbReference type="ChEBI" id="CHEBI:28563"/>
        <dbReference type="ChEBI" id="CHEBI:59087"/>
        <dbReference type="ChEBI" id="CHEBI:139493"/>
        <dbReference type="EC" id="3.2.1.113"/>
    </reaction>
</comment>
<proteinExistence type="inferred from homology"/>
<keyword evidence="16" id="KW-1185">Reference proteome</keyword>
<comment type="cofactor">
    <cofactor evidence="1 12">
        <name>Ca(2+)</name>
        <dbReference type="ChEBI" id="CHEBI:29108"/>
    </cofactor>
</comment>
<evidence type="ECO:0000256" key="2">
    <source>
        <dbReference type="ARBA" id="ARBA00004922"/>
    </source>
</evidence>
<dbReference type="PRINTS" id="PR00747">
    <property type="entry name" value="GLYHDRLASE47"/>
</dbReference>
<dbReference type="Gene3D" id="1.50.10.10">
    <property type="match status" value="1"/>
</dbReference>
<evidence type="ECO:0000256" key="12">
    <source>
        <dbReference type="PIRSR" id="PIRSR601382-2"/>
    </source>
</evidence>
<dbReference type="OrthoDB" id="8118055at2759"/>
<evidence type="ECO:0000256" key="9">
    <source>
        <dbReference type="ARBA" id="ARBA00047669"/>
    </source>
</evidence>
<feature type="active site" description="Proton donor" evidence="11">
    <location>
        <position position="162"/>
    </location>
</feature>
<dbReference type="InterPro" id="IPR036026">
    <property type="entry name" value="Seven-hairpin_glycosidases"/>
</dbReference>
<dbReference type="InterPro" id="IPR050749">
    <property type="entry name" value="Glycosyl_Hydrolase_47"/>
</dbReference>
<evidence type="ECO:0000256" key="5">
    <source>
        <dbReference type="ARBA" id="ARBA00022801"/>
    </source>
</evidence>
<organism evidence="15 16">
    <name type="scientific">Polychaeton citri CBS 116435</name>
    <dbReference type="NCBI Taxonomy" id="1314669"/>
    <lineage>
        <taxon>Eukaryota</taxon>
        <taxon>Fungi</taxon>
        <taxon>Dikarya</taxon>
        <taxon>Ascomycota</taxon>
        <taxon>Pezizomycotina</taxon>
        <taxon>Dothideomycetes</taxon>
        <taxon>Dothideomycetidae</taxon>
        <taxon>Capnodiales</taxon>
        <taxon>Capnodiaceae</taxon>
        <taxon>Polychaeton</taxon>
    </lineage>
</organism>
<evidence type="ECO:0000256" key="3">
    <source>
        <dbReference type="ARBA" id="ARBA00007658"/>
    </source>
</evidence>
<keyword evidence="7" id="KW-0325">Glycoprotein</keyword>
<dbReference type="GO" id="GO:0016020">
    <property type="term" value="C:membrane"/>
    <property type="evidence" value="ECO:0007669"/>
    <property type="project" value="InterPro"/>
</dbReference>
<keyword evidence="12" id="KW-0106">Calcium</keyword>
<keyword evidence="4" id="KW-0732">Signal</keyword>
<dbReference type="GO" id="GO:0005975">
    <property type="term" value="P:carbohydrate metabolic process"/>
    <property type="evidence" value="ECO:0007669"/>
    <property type="project" value="InterPro"/>
</dbReference>
<protein>
    <recommendedName>
        <fullName evidence="13">alpha-1,2-Mannosidase</fullName>
        <ecNumber evidence="13">3.2.1.-</ecNumber>
    </recommendedName>
</protein>
<evidence type="ECO:0000313" key="16">
    <source>
        <dbReference type="Proteomes" id="UP000799441"/>
    </source>
</evidence>
<feature type="active site" description="Proton donor" evidence="11">
    <location>
        <position position="413"/>
    </location>
</feature>
<dbReference type="PANTHER" id="PTHR11742:SF101">
    <property type="entry name" value="MANNOSYL-OLIGOSACCHARIDE ALPHA-1,2-MANNOSIDASE 1B"/>
    <property type="match status" value="1"/>
</dbReference>
<dbReference type="Proteomes" id="UP000799441">
    <property type="component" value="Unassembled WGS sequence"/>
</dbReference>
<dbReference type="EC" id="3.2.1.-" evidence="13"/>
<accession>A0A9P4Q7V2</accession>
<evidence type="ECO:0000256" key="8">
    <source>
        <dbReference type="ARBA" id="ARBA00023295"/>
    </source>
</evidence>
<keyword evidence="14" id="KW-0812">Transmembrane</keyword>
<dbReference type="InterPro" id="IPR001382">
    <property type="entry name" value="Glyco_hydro_47"/>
</dbReference>
<dbReference type="EMBL" id="MU003793">
    <property type="protein sequence ID" value="KAF2721105.1"/>
    <property type="molecule type" value="Genomic_DNA"/>
</dbReference>
<evidence type="ECO:0000313" key="15">
    <source>
        <dbReference type="EMBL" id="KAF2721105.1"/>
    </source>
</evidence>
<comment type="similarity">
    <text evidence="3 13">Belongs to the glycosyl hydrolase 47 family.</text>
</comment>
<feature type="transmembrane region" description="Helical" evidence="14">
    <location>
        <begin position="39"/>
        <end position="58"/>
    </location>
</feature>
<sequence>MLSQAARAFATFSGLSRDPKSFTELEQYNMRIVTRRGKMLVRGTFATAGLIIYLFHSWSTGSVDGLNLPPPSPELLARQSHIAEAFQHAWDGYSRYCFGHDSLKPVSNTCEDDFGGWGASALDSISTAIIMGKEDVVSQILHFIANLNLDVVVGGTQVQVFEVTIRHFGGMISAWDLLNGPFSHMVPDETLRKRLYTKMVKLGDILSCSFDASSGVPHDWVDPRSCRSDSGTSNTVAGIGTMILEFARLSDITGDAKYAKLAERAEDYLLKPRSGEPFPGLLGSFVGIKSGELLDSRGSWGAFADSFYEYLIKAYIYDSDSYGLYLQRWLLAADSTMRSIGSHPYGHPEWTLLSTWDGTHTTNKMETLSWFAGGNFILGGMVTKNQTLVNYGLSIADAAGAAYKITATGLGGEFVMWTTDCDADSKDGCDTSRSIQTADGRYRLRPEVLETWYHAYRATRDPKYREWAWAAFEAINRYCRTDSGFSAISNVNAADGGSKADKQESFVYAEVLKYLYLIHLEDKNVPYHVQDSRGGKLNAWVFNTEAHPIRIKGPPV</sequence>
<reference evidence="15" key="1">
    <citation type="journal article" date="2020" name="Stud. Mycol.">
        <title>101 Dothideomycetes genomes: a test case for predicting lifestyles and emergence of pathogens.</title>
        <authorList>
            <person name="Haridas S."/>
            <person name="Albert R."/>
            <person name="Binder M."/>
            <person name="Bloem J."/>
            <person name="Labutti K."/>
            <person name="Salamov A."/>
            <person name="Andreopoulos B."/>
            <person name="Baker S."/>
            <person name="Barry K."/>
            <person name="Bills G."/>
            <person name="Bluhm B."/>
            <person name="Cannon C."/>
            <person name="Castanera R."/>
            <person name="Culley D."/>
            <person name="Daum C."/>
            <person name="Ezra D."/>
            <person name="Gonzalez J."/>
            <person name="Henrissat B."/>
            <person name="Kuo A."/>
            <person name="Liang C."/>
            <person name="Lipzen A."/>
            <person name="Lutzoni F."/>
            <person name="Magnuson J."/>
            <person name="Mondo S."/>
            <person name="Nolan M."/>
            <person name="Ohm R."/>
            <person name="Pangilinan J."/>
            <person name="Park H.-J."/>
            <person name="Ramirez L."/>
            <person name="Alfaro M."/>
            <person name="Sun H."/>
            <person name="Tritt A."/>
            <person name="Yoshinaga Y."/>
            <person name="Zwiers L.-H."/>
            <person name="Turgeon B."/>
            <person name="Goodwin S."/>
            <person name="Spatafora J."/>
            <person name="Crous P."/>
            <person name="Grigoriev I."/>
        </authorList>
    </citation>
    <scope>NUCLEOTIDE SEQUENCE</scope>
    <source>
        <strain evidence="15">CBS 116435</strain>
    </source>
</reference>
<evidence type="ECO:0000256" key="10">
    <source>
        <dbReference type="ARBA" id="ARBA00048605"/>
    </source>
</evidence>
<keyword evidence="6" id="KW-1015">Disulfide bond</keyword>
<evidence type="ECO:0000256" key="14">
    <source>
        <dbReference type="SAM" id="Phobius"/>
    </source>
</evidence>
<evidence type="ECO:0000256" key="6">
    <source>
        <dbReference type="ARBA" id="ARBA00023157"/>
    </source>
</evidence>
<comment type="pathway">
    <text evidence="2">Protein modification; protein glycosylation.</text>
</comment>
<keyword evidence="5 13" id="KW-0378">Hydrolase</keyword>
<dbReference type="PANTHER" id="PTHR11742">
    <property type="entry name" value="MANNOSYL-OLIGOSACCHARIDE ALPHA-1,2-MANNOSIDASE-RELATED"/>
    <property type="match status" value="1"/>
</dbReference>
<gene>
    <name evidence="15" type="ORF">K431DRAFT_303753</name>
</gene>
<dbReference type="GO" id="GO:0005783">
    <property type="term" value="C:endoplasmic reticulum"/>
    <property type="evidence" value="ECO:0007669"/>
    <property type="project" value="TreeGrafter"/>
</dbReference>
<keyword evidence="14" id="KW-0472">Membrane</keyword>
<evidence type="ECO:0000256" key="13">
    <source>
        <dbReference type="RuleBase" id="RU361193"/>
    </source>
</evidence>
<name>A0A9P4Q7V2_9PEZI</name>
<comment type="catalytic activity">
    <reaction evidence="9">
        <text>N(4)-(alpha-D-Man-(1-&gt;2)-alpha-D-Man-(1-&gt;2)-alpha-D-Man-(1-&gt;3)-[alpha-D-Man-(1-&gt;3)-[alpha-D-Man-(1-&gt;2)-alpha-D-Man-(1-&gt;6)]-alpha-D-Man-(1-&gt;6)]-beta-D-Man-(1-&gt;4)-beta-D-GlcNAc-(1-&gt;4)-beta-D-GlcNAc)-L-asparaginyl-[protein] (N-glucan mannose isomer 8A1,2,3B1,3) + 3 H2O = N(4)-(alpha-D-Man-(1-&gt;3)-[alpha-D-Man-(1-&gt;3)-[alpha-D-Man-(1-&gt;6)]-alpha-D-Man-(1-&gt;6)]-beta-D-Man-(1-&gt;4)-beta-D-GlcNAc-(1-&gt;4)-beta-D-GlcNAc)-L-asparaginyl-[protein] (N-glucan mannose isomer 5A1,2) + 3 beta-D-mannose</text>
        <dbReference type="Rhea" id="RHEA:56028"/>
        <dbReference type="Rhea" id="RHEA-COMP:14358"/>
        <dbReference type="Rhea" id="RHEA-COMP:14367"/>
        <dbReference type="ChEBI" id="CHEBI:15377"/>
        <dbReference type="ChEBI" id="CHEBI:28563"/>
        <dbReference type="ChEBI" id="CHEBI:59087"/>
        <dbReference type="ChEBI" id="CHEBI:60628"/>
        <dbReference type="EC" id="3.2.1.113"/>
    </reaction>
</comment>
<dbReference type="FunFam" id="1.50.10.10:FF:000047">
    <property type="entry name" value="Mannosyl-oligosaccharide alpha-1,2-mannosidase"/>
    <property type="match status" value="1"/>
</dbReference>
<evidence type="ECO:0000256" key="4">
    <source>
        <dbReference type="ARBA" id="ARBA00022729"/>
    </source>
</evidence>
<feature type="binding site" evidence="12">
    <location>
        <position position="544"/>
    </location>
    <ligand>
        <name>Ca(2+)</name>
        <dbReference type="ChEBI" id="CHEBI:29108"/>
    </ligand>
</feature>
<comment type="caution">
    <text evidence="15">The sequence shown here is derived from an EMBL/GenBank/DDBJ whole genome shotgun (WGS) entry which is preliminary data.</text>
</comment>